<organism evidence="1 2">
    <name type="scientific">Eumeta variegata</name>
    <name type="common">Bagworm moth</name>
    <name type="synonym">Eumeta japonica</name>
    <dbReference type="NCBI Taxonomy" id="151549"/>
    <lineage>
        <taxon>Eukaryota</taxon>
        <taxon>Metazoa</taxon>
        <taxon>Ecdysozoa</taxon>
        <taxon>Arthropoda</taxon>
        <taxon>Hexapoda</taxon>
        <taxon>Insecta</taxon>
        <taxon>Pterygota</taxon>
        <taxon>Neoptera</taxon>
        <taxon>Endopterygota</taxon>
        <taxon>Lepidoptera</taxon>
        <taxon>Glossata</taxon>
        <taxon>Ditrysia</taxon>
        <taxon>Tineoidea</taxon>
        <taxon>Psychidae</taxon>
        <taxon>Oiketicinae</taxon>
        <taxon>Eumeta</taxon>
    </lineage>
</organism>
<reference evidence="1 2" key="1">
    <citation type="journal article" date="2019" name="Commun. Biol.">
        <title>The bagworm genome reveals a unique fibroin gene that provides high tensile strength.</title>
        <authorList>
            <person name="Kono N."/>
            <person name="Nakamura H."/>
            <person name="Ohtoshi R."/>
            <person name="Tomita M."/>
            <person name="Numata K."/>
            <person name="Arakawa K."/>
        </authorList>
    </citation>
    <scope>NUCLEOTIDE SEQUENCE [LARGE SCALE GENOMIC DNA]</scope>
</reference>
<accession>A0A4C1SKW5</accession>
<dbReference type="AlphaFoldDB" id="A0A4C1SKW5"/>
<dbReference type="EMBL" id="BGZK01003594">
    <property type="protein sequence ID" value="GBP02853.1"/>
    <property type="molecule type" value="Genomic_DNA"/>
</dbReference>
<name>A0A4C1SKW5_EUMVA</name>
<sequence length="156" mass="18013">MLSRTDDGRPQRQPSDRRFHAFGLLSFLRLIVLSRKALTLYWPFVVRNRFFGPFVLETLRAGARAAGTDAEDVIAAIANPEAILKWEDRNPEQDRNQDQERKRHRHVIKNGVTCVFGVRIWVCSGMEMKIGPRPDKIIDRCKDERIHTGGLRANYV</sequence>
<evidence type="ECO:0000313" key="2">
    <source>
        <dbReference type="Proteomes" id="UP000299102"/>
    </source>
</evidence>
<protein>
    <submittedName>
        <fullName evidence="1">Uncharacterized protein</fullName>
    </submittedName>
</protein>
<evidence type="ECO:0000313" key="1">
    <source>
        <dbReference type="EMBL" id="GBP02853.1"/>
    </source>
</evidence>
<dbReference type="Proteomes" id="UP000299102">
    <property type="component" value="Unassembled WGS sequence"/>
</dbReference>
<gene>
    <name evidence="1" type="ORF">EVAR_101455_1</name>
</gene>
<comment type="caution">
    <text evidence="1">The sequence shown here is derived from an EMBL/GenBank/DDBJ whole genome shotgun (WGS) entry which is preliminary data.</text>
</comment>
<keyword evidence="2" id="KW-1185">Reference proteome</keyword>
<proteinExistence type="predicted"/>